<proteinExistence type="inferred from homology"/>
<keyword evidence="7" id="KW-0813">Transport</keyword>
<evidence type="ECO:0000256" key="2">
    <source>
        <dbReference type="ARBA" id="ARBA00022475"/>
    </source>
</evidence>
<evidence type="ECO:0000256" key="5">
    <source>
        <dbReference type="ARBA" id="ARBA00023136"/>
    </source>
</evidence>
<evidence type="ECO:0000313" key="9">
    <source>
        <dbReference type="Proteomes" id="UP001595477"/>
    </source>
</evidence>
<keyword evidence="6 7" id="KW-0739">Sodium transport</keyword>
<comment type="caution">
    <text evidence="8">The sequence shown here is derived from an EMBL/GenBank/DDBJ whole genome shotgun (WGS) entry which is preliminary data.</text>
</comment>
<dbReference type="NCBIfam" id="NF007111">
    <property type="entry name" value="PRK09560.1"/>
    <property type="match status" value="1"/>
</dbReference>
<dbReference type="HAMAP" id="MF_01844">
    <property type="entry name" value="NhaA"/>
    <property type="match status" value="1"/>
</dbReference>
<evidence type="ECO:0000256" key="4">
    <source>
        <dbReference type="ARBA" id="ARBA00022989"/>
    </source>
</evidence>
<keyword evidence="7" id="KW-0406">Ion transport</keyword>
<evidence type="ECO:0000313" key="8">
    <source>
        <dbReference type="EMBL" id="MFC3200617.1"/>
    </source>
</evidence>
<feature type="transmembrane region" description="Helical" evidence="7">
    <location>
        <begin position="129"/>
        <end position="150"/>
    </location>
</feature>
<sequence>MEKINEITEVVENFLKRESSAGILLMIATALALVVANTPLDLYYDKLVSMPVIIAAGDFRIDKPLLLWINDGLMAVFFFHVGLELKREVCEGELANPKNIVLPASGAIGGMIIPALIYVGINWGNPAAMSGWAIPAATDIAFALGVMALLGKRVPASLKVFLVTLAIIDDIGAIVIIALFYTENITEVALMIAAVCFLILWVMNKRNVVDLPGYIIVGVVLWVALLKSGVHATLAGVLLAAFIPMREKSNPDNSPVVRLEHELNSAVSFAIIPIFAFANAGINFSNISPEGIFHPVTWGIFLGLVVGKQVGVFAFCWLIVKLGLASLPSDLNFKHIYGCSLLCGVGFTMSLFIGGLAFQETGINQIFDERVGILAGSAVSAVVGFIVLYIVGKPVHPTEEELPTVEQSPDQAK</sequence>
<dbReference type="RefSeq" id="WP_241155744.1">
    <property type="nucleotide sequence ID" value="NZ_JBHRSX010000006.1"/>
</dbReference>
<keyword evidence="3 7" id="KW-0812">Transmembrane</keyword>
<feature type="transmembrane region" description="Helical" evidence="7">
    <location>
        <begin position="21"/>
        <end position="40"/>
    </location>
</feature>
<keyword evidence="2 7" id="KW-1003">Cell membrane</keyword>
<keyword evidence="7" id="KW-0050">Antiport</keyword>
<dbReference type="NCBIfam" id="NF007112">
    <property type="entry name" value="PRK09561.1"/>
    <property type="match status" value="1"/>
</dbReference>
<comment type="function">
    <text evidence="7">Na(+)/H(+) antiporter that extrudes sodium in exchange for external protons.</text>
</comment>
<keyword evidence="7" id="KW-0915">Sodium</keyword>
<comment type="subcellular location">
    <subcellularLocation>
        <location evidence="1">Cell inner membrane</location>
        <topology evidence="1">Multi-pass membrane protein</topology>
    </subcellularLocation>
    <subcellularLocation>
        <location evidence="7">Cell membrane</location>
        <topology evidence="7">Multi-pass membrane protein</topology>
    </subcellularLocation>
</comment>
<feature type="transmembrane region" description="Helical" evidence="7">
    <location>
        <begin position="371"/>
        <end position="392"/>
    </location>
</feature>
<evidence type="ECO:0000256" key="7">
    <source>
        <dbReference type="HAMAP-Rule" id="MF_01844"/>
    </source>
</evidence>
<dbReference type="InterPro" id="IPR023171">
    <property type="entry name" value="Na/H_antiporter_dom_sf"/>
</dbReference>
<keyword evidence="5 7" id="KW-0472">Membrane</keyword>
<dbReference type="Gene3D" id="1.20.1530.10">
    <property type="entry name" value="Na+/H+ antiporter like domain"/>
    <property type="match status" value="1"/>
</dbReference>
<dbReference type="InterPro" id="IPR004670">
    <property type="entry name" value="NhaA"/>
</dbReference>
<feature type="transmembrane region" description="Helical" evidence="7">
    <location>
        <begin position="335"/>
        <end position="359"/>
    </location>
</feature>
<comment type="similarity">
    <text evidence="7">Belongs to the NhaA Na(+)/H(+) (TC 2.A.33) antiporter family.</text>
</comment>
<keyword evidence="4 7" id="KW-1133">Transmembrane helix</keyword>
<gene>
    <name evidence="7 8" type="primary">nhaA</name>
    <name evidence="8" type="ORF">ACFOEW_02140</name>
</gene>
<feature type="transmembrane region" description="Helical" evidence="7">
    <location>
        <begin position="296"/>
        <end position="320"/>
    </location>
</feature>
<dbReference type="Pfam" id="PF06965">
    <property type="entry name" value="Na_H_antiport_1"/>
    <property type="match status" value="1"/>
</dbReference>
<feature type="transmembrane region" description="Helical" evidence="7">
    <location>
        <begin position="188"/>
        <end position="203"/>
    </location>
</feature>
<feature type="transmembrane region" description="Helical" evidence="7">
    <location>
        <begin position="65"/>
        <end position="83"/>
    </location>
</feature>
<evidence type="ECO:0000256" key="3">
    <source>
        <dbReference type="ARBA" id="ARBA00022692"/>
    </source>
</evidence>
<evidence type="ECO:0000256" key="6">
    <source>
        <dbReference type="ARBA" id="ARBA00023201"/>
    </source>
</evidence>
<feature type="transmembrane region" description="Helical" evidence="7">
    <location>
        <begin position="215"/>
        <end position="243"/>
    </location>
</feature>
<feature type="transmembrane region" description="Helical" evidence="7">
    <location>
        <begin position="104"/>
        <end position="123"/>
    </location>
</feature>
<feature type="transmembrane region" description="Helical" evidence="7">
    <location>
        <begin position="263"/>
        <end position="284"/>
    </location>
</feature>
<feature type="transmembrane region" description="Helical" evidence="7">
    <location>
        <begin position="162"/>
        <end position="182"/>
    </location>
</feature>
<organism evidence="8 9">
    <name type="scientific">Alteromonas oceani</name>
    <dbReference type="NCBI Taxonomy" id="2071609"/>
    <lineage>
        <taxon>Bacteria</taxon>
        <taxon>Pseudomonadati</taxon>
        <taxon>Pseudomonadota</taxon>
        <taxon>Gammaproteobacteria</taxon>
        <taxon>Alteromonadales</taxon>
        <taxon>Alteromonadaceae</taxon>
        <taxon>Alteromonas/Salinimonas group</taxon>
        <taxon>Alteromonas</taxon>
    </lineage>
</organism>
<dbReference type="Proteomes" id="UP001595477">
    <property type="component" value="Unassembled WGS sequence"/>
</dbReference>
<dbReference type="PANTHER" id="PTHR30341:SF0">
    <property type="entry name" value="NA(+)_H(+) ANTIPORTER NHAA"/>
    <property type="match status" value="1"/>
</dbReference>
<comment type="catalytic activity">
    <reaction evidence="7">
        <text>Na(+)(in) + 2 H(+)(out) = Na(+)(out) + 2 H(+)(in)</text>
        <dbReference type="Rhea" id="RHEA:29251"/>
        <dbReference type="ChEBI" id="CHEBI:15378"/>
        <dbReference type="ChEBI" id="CHEBI:29101"/>
    </reaction>
</comment>
<reference evidence="9" key="1">
    <citation type="journal article" date="2019" name="Int. J. Syst. Evol. Microbiol.">
        <title>The Global Catalogue of Microorganisms (GCM) 10K type strain sequencing project: providing services to taxonomists for standard genome sequencing and annotation.</title>
        <authorList>
            <consortium name="The Broad Institute Genomics Platform"/>
            <consortium name="The Broad Institute Genome Sequencing Center for Infectious Disease"/>
            <person name="Wu L."/>
            <person name="Ma J."/>
        </authorList>
    </citation>
    <scope>NUCLEOTIDE SEQUENCE [LARGE SCALE GENOMIC DNA]</scope>
    <source>
        <strain evidence="9">KCTC 52449</strain>
    </source>
</reference>
<name>A0ABV7JTY6_9ALTE</name>
<dbReference type="NCBIfam" id="TIGR00773">
    <property type="entry name" value="NhaA"/>
    <property type="match status" value="1"/>
</dbReference>
<keyword evidence="9" id="KW-1185">Reference proteome</keyword>
<dbReference type="PANTHER" id="PTHR30341">
    <property type="entry name" value="SODIUM ION/PROTON ANTIPORTER NHAA-RELATED"/>
    <property type="match status" value="1"/>
</dbReference>
<dbReference type="EMBL" id="JBHRSX010000006">
    <property type="protein sequence ID" value="MFC3200617.1"/>
    <property type="molecule type" value="Genomic_DNA"/>
</dbReference>
<accession>A0ABV7JTY6</accession>
<protein>
    <recommendedName>
        <fullName evidence="7">Na(+)/H(+) antiporter NhaA</fullName>
    </recommendedName>
    <alternativeName>
        <fullName evidence="7">Sodium/proton antiporter NhaA</fullName>
    </alternativeName>
</protein>
<evidence type="ECO:0000256" key="1">
    <source>
        <dbReference type="ARBA" id="ARBA00004429"/>
    </source>
</evidence>